<dbReference type="CDD" id="cd00209">
    <property type="entry name" value="DHFR"/>
    <property type="match status" value="1"/>
</dbReference>
<dbReference type="EC" id="1.5.1.3" evidence="2"/>
<evidence type="ECO:0000256" key="2">
    <source>
        <dbReference type="ARBA" id="ARBA00012856"/>
    </source>
</evidence>
<evidence type="ECO:0000256" key="5">
    <source>
        <dbReference type="ARBA" id="ARBA00023002"/>
    </source>
</evidence>
<dbReference type="GO" id="GO:0006730">
    <property type="term" value="P:one-carbon metabolic process"/>
    <property type="evidence" value="ECO:0007669"/>
    <property type="project" value="UniProtKB-KW"/>
</dbReference>
<dbReference type="InterPro" id="IPR024072">
    <property type="entry name" value="DHFR-like_dom_sf"/>
</dbReference>
<dbReference type="RefSeq" id="WP_222922459.1">
    <property type="nucleotide sequence ID" value="NZ_CP082286.1"/>
</dbReference>
<keyword evidence="3" id="KW-0554">One-carbon metabolism</keyword>
<dbReference type="Pfam" id="PF00186">
    <property type="entry name" value="DHFR_1"/>
    <property type="match status" value="1"/>
</dbReference>
<dbReference type="InterPro" id="IPR001796">
    <property type="entry name" value="DHFR_dom"/>
</dbReference>
<dbReference type="GeneID" id="67209747"/>
<evidence type="ECO:0000256" key="3">
    <source>
        <dbReference type="ARBA" id="ARBA00022563"/>
    </source>
</evidence>
<evidence type="ECO:0000313" key="10">
    <source>
        <dbReference type="Proteomes" id="UP001589595"/>
    </source>
</evidence>
<dbReference type="InterPro" id="IPR017925">
    <property type="entry name" value="DHFR_CS"/>
</dbReference>
<keyword evidence="5 9" id="KW-0560">Oxidoreductase</keyword>
<dbReference type="Gene3D" id="3.40.430.10">
    <property type="entry name" value="Dihydrofolate Reductase, subunit A"/>
    <property type="match status" value="1"/>
</dbReference>
<reference evidence="9" key="1">
    <citation type="submission" date="2024-09" db="EMBL/GenBank/DDBJ databases">
        <authorList>
            <person name="Sun Q."/>
        </authorList>
    </citation>
    <scope>NUCLEOTIDE SEQUENCE [LARGE SCALE GENOMIC DNA]</scope>
    <source>
        <strain evidence="9">JCM 31273</strain>
    </source>
</reference>
<evidence type="ECO:0000313" key="9">
    <source>
        <dbReference type="EMBL" id="MFB9823480.1"/>
    </source>
</evidence>
<comment type="similarity">
    <text evidence="6">Belongs to the dihydrofolate reductase family.</text>
</comment>
<sequence length="192" mass="20367">MPDGPGSTDGSPSTGADTDGEGGGGGDIRVSLIAAVAANGVIGAEGGMPWHFPADMRHFKETTTGHPVIMGRRTYESIASDIGGPLPDRTNVVLSRSDPDLPEEVIVTGSVEEALAAARADAAERGVDTVYVAGGGAVYGQFLPLADELVLTEIHDSHEGDTEFPEFDRGEWVEVDREEHDAFDFVVYERRR</sequence>
<evidence type="ECO:0000256" key="7">
    <source>
        <dbReference type="SAM" id="MobiDB-lite"/>
    </source>
</evidence>
<dbReference type="PIRSF" id="PIRSF000194">
    <property type="entry name" value="DHFR"/>
    <property type="match status" value="1"/>
</dbReference>
<evidence type="ECO:0000256" key="1">
    <source>
        <dbReference type="ARBA" id="ARBA00004903"/>
    </source>
</evidence>
<feature type="region of interest" description="Disordered" evidence="7">
    <location>
        <begin position="1"/>
        <end position="26"/>
    </location>
</feature>
<dbReference type="AlphaFoldDB" id="A0ABD5MLR6"/>
<dbReference type="PANTHER" id="PTHR48069">
    <property type="entry name" value="DIHYDROFOLATE REDUCTASE"/>
    <property type="match status" value="1"/>
</dbReference>
<dbReference type="PANTHER" id="PTHR48069:SF3">
    <property type="entry name" value="DIHYDROFOLATE REDUCTASE"/>
    <property type="match status" value="1"/>
</dbReference>
<comment type="caution">
    <text evidence="9">The sequence shown here is derived from an EMBL/GenBank/DDBJ whole genome shotgun (WGS) entry which is preliminary data.</text>
</comment>
<dbReference type="PROSITE" id="PS00075">
    <property type="entry name" value="DHFR_1"/>
    <property type="match status" value="1"/>
</dbReference>
<evidence type="ECO:0000259" key="8">
    <source>
        <dbReference type="PROSITE" id="PS51330"/>
    </source>
</evidence>
<organism evidence="9 10">
    <name type="scientific">Halobaculum roseum</name>
    <dbReference type="NCBI Taxonomy" id="2175149"/>
    <lineage>
        <taxon>Archaea</taxon>
        <taxon>Methanobacteriati</taxon>
        <taxon>Methanobacteriota</taxon>
        <taxon>Stenosarchaea group</taxon>
        <taxon>Halobacteria</taxon>
        <taxon>Halobacteriales</taxon>
        <taxon>Haloferacaceae</taxon>
        <taxon>Halobaculum</taxon>
    </lineage>
</organism>
<protein>
    <recommendedName>
        <fullName evidence="2">dihydrofolate reductase</fullName>
        <ecNumber evidence="2">1.5.1.3</ecNumber>
    </recommendedName>
</protein>
<dbReference type="GO" id="GO:0004146">
    <property type="term" value="F:dihydrofolate reductase activity"/>
    <property type="evidence" value="ECO:0007669"/>
    <property type="project" value="UniProtKB-EC"/>
</dbReference>
<gene>
    <name evidence="9" type="ORF">ACFFOL_04685</name>
</gene>
<keyword evidence="10" id="KW-1185">Reference proteome</keyword>
<comment type="pathway">
    <text evidence="1">Cofactor biosynthesis; tetrahydrofolate biosynthesis; 5,6,7,8-tetrahydrofolate from 7,8-dihydrofolate: step 1/1.</text>
</comment>
<feature type="compositionally biased region" description="Low complexity" evidence="7">
    <location>
        <begin position="1"/>
        <end position="17"/>
    </location>
</feature>
<feature type="domain" description="DHFR" evidence="8">
    <location>
        <begin position="29"/>
        <end position="192"/>
    </location>
</feature>
<dbReference type="PROSITE" id="PS51330">
    <property type="entry name" value="DHFR_2"/>
    <property type="match status" value="1"/>
</dbReference>
<evidence type="ECO:0000256" key="6">
    <source>
        <dbReference type="RuleBase" id="RU004474"/>
    </source>
</evidence>
<evidence type="ECO:0000256" key="4">
    <source>
        <dbReference type="ARBA" id="ARBA00022857"/>
    </source>
</evidence>
<keyword evidence="4" id="KW-0521">NADP</keyword>
<accession>A0ABD5MLR6</accession>
<name>A0ABD5MLR6_9EURY</name>
<dbReference type="Proteomes" id="UP001589595">
    <property type="component" value="Unassembled WGS sequence"/>
</dbReference>
<dbReference type="InterPro" id="IPR012259">
    <property type="entry name" value="DHFR"/>
</dbReference>
<dbReference type="SUPFAM" id="SSF53597">
    <property type="entry name" value="Dihydrofolate reductase-like"/>
    <property type="match status" value="1"/>
</dbReference>
<proteinExistence type="inferred from homology"/>
<dbReference type="EMBL" id="JBHMAJ010000003">
    <property type="protein sequence ID" value="MFB9823480.1"/>
    <property type="molecule type" value="Genomic_DNA"/>
</dbReference>
<dbReference type="PRINTS" id="PR00070">
    <property type="entry name" value="DHFR"/>
</dbReference>